<dbReference type="SUPFAM" id="SSF52540">
    <property type="entry name" value="P-loop containing nucleoside triphosphate hydrolases"/>
    <property type="match status" value="1"/>
</dbReference>
<dbReference type="PANTHER" id="PTHR13748">
    <property type="entry name" value="COBW-RELATED"/>
    <property type="match status" value="1"/>
</dbReference>
<evidence type="ECO:0000259" key="7">
    <source>
        <dbReference type="SMART" id="SM00833"/>
    </source>
</evidence>
<dbReference type="InParanoid" id="A0A1Y5TY43"/>
<dbReference type="Proteomes" id="UP000193200">
    <property type="component" value="Unassembled WGS sequence"/>
</dbReference>
<evidence type="ECO:0000256" key="6">
    <source>
        <dbReference type="ARBA" id="ARBA00049117"/>
    </source>
</evidence>
<proteinExistence type="inferred from homology"/>
<evidence type="ECO:0000313" key="9">
    <source>
        <dbReference type="Proteomes" id="UP000193200"/>
    </source>
</evidence>
<organism evidence="8 9">
    <name type="scientific">Oceanibacterium hippocampi</name>
    <dbReference type="NCBI Taxonomy" id="745714"/>
    <lineage>
        <taxon>Bacteria</taxon>
        <taxon>Pseudomonadati</taxon>
        <taxon>Pseudomonadota</taxon>
        <taxon>Alphaproteobacteria</taxon>
        <taxon>Sneathiellales</taxon>
        <taxon>Sneathiellaceae</taxon>
        <taxon>Oceanibacterium</taxon>
    </lineage>
</organism>
<keyword evidence="3" id="KW-0143">Chaperone</keyword>
<dbReference type="GO" id="GO:0016787">
    <property type="term" value="F:hydrolase activity"/>
    <property type="evidence" value="ECO:0007669"/>
    <property type="project" value="UniProtKB-KW"/>
</dbReference>
<evidence type="ECO:0000256" key="1">
    <source>
        <dbReference type="ARBA" id="ARBA00022741"/>
    </source>
</evidence>
<dbReference type="GO" id="GO:0000166">
    <property type="term" value="F:nucleotide binding"/>
    <property type="evidence" value="ECO:0007669"/>
    <property type="project" value="UniProtKB-KW"/>
</dbReference>
<dbReference type="SUPFAM" id="SSF90002">
    <property type="entry name" value="Hypothetical protein YjiA, C-terminal domain"/>
    <property type="match status" value="1"/>
</dbReference>
<keyword evidence="9" id="KW-1185">Reference proteome</keyword>
<dbReference type="InterPro" id="IPR027417">
    <property type="entry name" value="P-loop_NTPase"/>
</dbReference>
<dbReference type="Pfam" id="PF02492">
    <property type="entry name" value="cobW"/>
    <property type="match status" value="1"/>
</dbReference>
<dbReference type="OrthoDB" id="9808822at2"/>
<dbReference type="PANTHER" id="PTHR13748:SF62">
    <property type="entry name" value="COBW DOMAIN-CONTAINING PROTEIN"/>
    <property type="match status" value="1"/>
</dbReference>
<name>A0A1Y5TY43_9PROT</name>
<dbReference type="InterPro" id="IPR051316">
    <property type="entry name" value="Zinc-reg_GTPase_activator"/>
</dbReference>
<comment type="similarity">
    <text evidence="4">Belongs to the SIMIBI class G3E GTPase family. ZNG1 subfamily.</text>
</comment>
<sequence>MSAERGERPATGAAPRLPIPLTVIGGFLGAGKTTLLNHLLGNAGGVRFAVLVNDFGALAIDEALVTRHDGDTIAFANGCLCCTMGDDYLATLLDLTDRDEPPDHILVEASGVADPREIAGPAALLPGLTGDAITIVVDAETIRARAADERLTETVAGQLAAADLLVLNKCDLVGPEALPSLREWLAGRAPGVPVVETREARLPPELLFATPLPQDTGPAPAHSHDAHRHGADFRAESFAFRGPVEAGTLEAALAALPAAVLRAKGFARLAGEAARTIAIQRAGSRLRLERRTGEPAARLVLIGTTAMPARAEIVALFATHGVDLGGC</sequence>
<dbReference type="GO" id="GO:0005737">
    <property type="term" value="C:cytoplasm"/>
    <property type="evidence" value="ECO:0007669"/>
    <property type="project" value="TreeGrafter"/>
</dbReference>
<comment type="function">
    <text evidence="5">Zinc chaperone that directly transfers zinc cofactor to target proteins, thereby activating them. Zinc is transferred from the CXCC motif in the GTPase domain to the zinc binding site in target proteins in a process requiring GTP hydrolysis.</text>
</comment>
<reference evidence="8 9" key="1">
    <citation type="submission" date="2017-03" db="EMBL/GenBank/DDBJ databases">
        <authorList>
            <person name="Afonso C.L."/>
            <person name="Miller P.J."/>
            <person name="Scott M.A."/>
            <person name="Spackman E."/>
            <person name="Goraichik I."/>
            <person name="Dimitrov K.M."/>
            <person name="Suarez D.L."/>
            <person name="Swayne D.E."/>
        </authorList>
    </citation>
    <scope>NUCLEOTIDE SEQUENCE [LARGE SCALE GENOMIC DNA]</scope>
    <source>
        <strain evidence="8 9">CECT 7691</strain>
    </source>
</reference>
<dbReference type="EMBL" id="FWFR01000005">
    <property type="protein sequence ID" value="SLN76723.1"/>
    <property type="molecule type" value="Genomic_DNA"/>
</dbReference>
<dbReference type="InterPro" id="IPR003495">
    <property type="entry name" value="CobW/HypB/UreG_nucleotide-bd"/>
</dbReference>
<dbReference type="CDD" id="cd03112">
    <property type="entry name" value="CobW-like"/>
    <property type="match status" value="1"/>
</dbReference>
<accession>A0A1Y5TY43</accession>
<evidence type="ECO:0000256" key="5">
    <source>
        <dbReference type="ARBA" id="ARBA00045658"/>
    </source>
</evidence>
<gene>
    <name evidence="8" type="primary">yciC</name>
    <name evidence="8" type="ORF">OCH7691_04179</name>
</gene>
<dbReference type="Gene3D" id="3.40.50.300">
    <property type="entry name" value="P-loop containing nucleotide triphosphate hydrolases"/>
    <property type="match status" value="1"/>
</dbReference>
<evidence type="ECO:0000313" key="8">
    <source>
        <dbReference type="EMBL" id="SLN76723.1"/>
    </source>
</evidence>
<dbReference type="Gene3D" id="3.30.1220.10">
    <property type="entry name" value="CobW-like, C-terminal domain"/>
    <property type="match status" value="1"/>
</dbReference>
<evidence type="ECO:0000256" key="4">
    <source>
        <dbReference type="ARBA" id="ARBA00034320"/>
    </source>
</evidence>
<comment type="catalytic activity">
    <reaction evidence="6">
        <text>GTP + H2O = GDP + phosphate + H(+)</text>
        <dbReference type="Rhea" id="RHEA:19669"/>
        <dbReference type="ChEBI" id="CHEBI:15377"/>
        <dbReference type="ChEBI" id="CHEBI:15378"/>
        <dbReference type="ChEBI" id="CHEBI:37565"/>
        <dbReference type="ChEBI" id="CHEBI:43474"/>
        <dbReference type="ChEBI" id="CHEBI:58189"/>
    </reaction>
    <physiologicalReaction direction="left-to-right" evidence="6">
        <dbReference type="Rhea" id="RHEA:19670"/>
    </physiologicalReaction>
</comment>
<evidence type="ECO:0000256" key="3">
    <source>
        <dbReference type="ARBA" id="ARBA00023186"/>
    </source>
</evidence>
<dbReference type="InterPro" id="IPR011629">
    <property type="entry name" value="CobW-like_C"/>
</dbReference>
<dbReference type="AlphaFoldDB" id="A0A1Y5TY43"/>
<keyword evidence="1" id="KW-0547">Nucleotide-binding</keyword>
<dbReference type="RefSeq" id="WP_085885519.1">
    <property type="nucleotide sequence ID" value="NZ_FWFR01000005.1"/>
</dbReference>
<dbReference type="SMART" id="SM00833">
    <property type="entry name" value="CobW_C"/>
    <property type="match status" value="1"/>
</dbReference>
<evidence type="ECO:0000256" key="2">
    <source>
        <dbReference type="ARBA" id="ARBA00022801"/>
    </source>
</evidence>
<dbReference type="Pfam" id="PF07683">
    <property type="entry name" value="CobW_C"/>
    <property type="match status" value="1"/>
</dbReference>
<protein>
    <submittedName>
        <fullName evidence="8">Putative metal chaperone YciC</fullName>
    </submittedName>
</protein>
<keyword evidence="2" id="KW-0378">Hydrolase</keyword>
<dbReference type="InterPro" id="IPR036627">
    <property type="entry name" value="CobW-likC_sf"/>
</dbReference>
<feature type="domain" description="CobW C-terminal" evidence="7">
    <location>
        <begin position="233"/>
        <end position="320"/>
    </location>
</feature>